<dbReference type="InterPro" id="IPR054787">
    <property type="entry name" value="TrlF_ATPase"/>
</dbReference>
<sequence>MTSENKQSSGVKAGFQGAHWRRTDLHLHSPGADSFKFPAGLGSENKSEVLTAYVDQLAAQNIEIAAITDYQCIREEWFVPIQEAARQCEITIFPGVELSFNEGKHGLHILAIFPLESDIKAINRVIHALDKTPSNQLVQADGTHRDINCRGDLLQELSNLRTELHCLFILPHPNDSNGIFKTYRPEQAAEFIRTLKPDAIENFTDTAKQRLLSTNEIQVADLQTIAAIESSDPKSITEIGTKMRPNGTLRTTFLKLSKPLNELPKLEALRLVLRDSEILVRVGNVPTASHTQIKSLRVDGTGFIGGLQIDFSSELNVLIGGRGVGKSAVLETIRYVLDIQPYSPEEYREDLVRYALGSGGKATIDLICMINNNIERKYRLERNYGAEETIIFEADTNRQVNLSPSDILGENARPLFFGQKEIYEVTVQEARRLRLLDEIIGDEGNRHEAQINKLTTQLKDNARRILDRNRKLRERERIEHRLAEIEHKIDLYRREGIADKLQEATALVADEQRLEQAKKSVQDAKVAWQEATESLIIEWSDVINELHQGQSSKAALLQETEQIITGLSVAISKLQKKGGKVLDAAQEGLQELLQKWLAAKRPLDESINQIKQQIGNDTLDPDILLRLTREKAQLEPQLRTLDTLQNEVVTLNTEREKLLGSLQQARQEVFQRRQTEAQKITAKLNGRIRIAVTERGQQKAFIDRLVEMVRGSGIYRQWLEKIAKCVARVDGRTIADMIAQEPNRLEIKCNLTIEQANKIHNYFTDEMGRLYDLELAAPEDKVQVYLKLDQKELPLGKLSAGQRATAMLLILLAQESRLLLIDQPEDDLDNRFIYDDIVQLLRQQKDNRQFIMATHNPNIPVLAHAELIVALDATDTQVKITTQGAIDFEPIQEMVKNVMEGGEKAFQLRAQKYGWM</sequence>
<dbReference type="Pfam" id="PF13175">
    <property type="entry name" value="AAA_15"/>
    <property type="match status" value="1"/>
</dbReference>
<dbReference type="AlphaFoldDB" id="A0A3B0VYS4"/>
<feature type="domain" description="Endonuclease GajA/Old nuclease/RecF-like AAA" evidence="2">
    <location>
        <begin position="308"/>
        <end position="859"/>
    </location>
</feature>
<accession>A0A3B0VYS4</accession>
<evidence type="ECO:0000256" key="1">
    <source>
        <dbReference type="SAM" id="Coils"/>
    </source>
</evidence>
<dbReference type="GO" id="GO:0006302">
    <property type="term" value="P:double-strand break repair"/>
    <property type="evidence" value="ECO:0007669"/>
    <property type="project" value="TreeGrafter"/>
</dbReference>
<gene>
    <name evidence="3" type="ORF">MNBD_CHLOROFLEXI01-3356</name>
</gene>
<dbReference type="Gene3D" id="3.40.50.300">
    <property type="entry name" value="P-loop containing nucleotide triphosphate hydrolases"/>
    <property type="match status" value="2"/>
</dbReference>
<reference evidence="3" key="1">
    <citation type="submission" date="2018-06" db="EMBL/GenBank/DDBJ databases">
        <authorList>
            <person name="Zhirakovskaya E."/>
        </authorList>
    </citation>
    <scope>NUCLEOTIDE SEQUENCE</scope>
</reference>
<evidence type="ECO:0000313" key="3">
    <source>
        <dbReference type="EMBL" id="VAW37436.1"/>
    </source>
</evidence>
<dbReference type="GO" id="GO:0005524">
    <property type="term" value="F:ATP binding"/>
    <property type="evidence" value="ECO:0007669"/>
    <property type="project" value="InterPro"/>
</dbReference>
<dbReference type="PANTHER" id="PTHR32182:SF22">
    <property type="entry name" value="ATP-DEPENDENT ENDONUCLEASE, OLD FAMILY-RELATED"/>
    <property type="match status" value="1"/>
</dbReference>
<evidence type="ECO:0000259" key="2">
    <source>
        <dbReference type="Pfam" id="PF13175"/>
    </source>
</evidence>
<dbReference type="InterPro" id="IPR027417">
    <property type="entry name" value="P-loop_NTPase"/>
</dbReference>
<dbReference type="GO" id="GO:0000731">
    <property type="term" value="P:DNA synthesis involved in DNA repair"/>
    <property type="evidence" value="ECO:0007669"/>
    <property type="project" value="TreeGrafter"/>
</dbReference>
<proteinExistence type="predicted"/>
<feature type="coiled-coil region" evidence="1">
    <location>
        <begin position="455"/>
        <end position="527"/>
    </location>
</feature>
<dbReference type="Gene3D" id="3.20.20.140">
    <property type="entry name" value="Metal-dependent hydrolases"/>
    <property type="match status" value="1"/>
</dbReference>
<feature type="coiled-coil region" evidence="1">
    <location>
        <begin position="641"/>
        <end position="668"/>
    </location>
</feature>
<dbReference type="InterPro" id="IPR016195">
    <property type="entry name" value="Pol/histidinol_Pase-like"/>
</dbReference>
<dbReference type="NCBIfam" id="NF045780">
    <property type="entry name" value="TrlF_fam_ATP"/>
    <property type="match status" value="1"/>
</dbReference>
<protein>
    <submittedName>
        <fullName evidence="3">PHP N-terminal domain protein</fullName>
    </submittedName>
</protein>
<dbReference type="SUPFAM" id="SSF89550">
    <property type="entry name" value="PHP domain-like"/>
    <property type="match status" value="1"/>
</dbReference>
<name>A0A3B0VYS4_9ZZZZ</name>
<dbReference type="EMBL" id="UOEU01000665">
    <property type="protein sequence ID" value="VAW37436.1"/>
    <property type="molecule type" value="Genomic_DNA"/>
</dbReference>
<keyword evidence="1" id="KW-0175">Coiled coil</keyword>
<dbReference type="InterPro" id="IPR041685">
    <property type="entry name" value="AAA_GajA/Old/RecF-like"/>
</dbReference>
<dbReference type="PANTHER" id="PTHR32182">
    <property type="entry name" value="DNA REPLICATION AND REPAIR PROTEIN RECF"/>
    <property type="match status" value="1"/>
</dbReference>
<dbReference type="GO" id="GO:0016887">
    <property type="term" value="F:ATP hydrolysis activity"/>
    <property type="evidence" value="ECO:0007669"/>
    <property type="project" value="InterPro"/>
</dbReference>
<organism evidence="3">
    <name type="scientific">hydrothermal vent metagenome</name>
    <dbReference type="NCBI Taxonomy" id="652676"/>
    <lineage>
        <taxon>unclassified sequences</taxon>
        <taxon>metagenomes</taxon>
        <taxon>ecological metagenomes</taxon>
    </lineage>
</organism>
<dbReference type="SUPFAM" id="SSF52540">
    <property type="entry name" value="P-loop containing nucleoside triphosphate hydrolases"/>
    <property type="match status" value="1"/>
</dbReference>